<protein>
    <submittedName>
        <fullName evidence="1">Uncharacterized protein</fullName>
    </submittedName>
</protein>
<reference evidence="1" key="4">
    <citation type="submission" date="2025-09" db="UniProtKB">
        <authorList>
            <consortium name="Ensembl"/>
        </authorList>
    </citation>
    <scope>IDENTIFICATION</scope>
</reference>
<reference evidence="1" key="3">
    <citation type="submission" date="2025-08" db="UniProtKB">
        <authorList>
            <consortium name="Ensembl"/>
        </authorList>
    </citation>
    <scope>IDENTIFICATION</scope>
</reference>
<evidence type="ECO:0000313" key="2">
    <source>
        <dbReference type="Proteomes" id="UP000008227"/>
    </source>
</evidence>
<dbReference type="InParanoid" id="A0A5G2QXI0"/>
<reference evidence="2" key="1">
    <citation type="submission" date="2009-11" db="EMBL/GenBank/DDBJ databases">
        <authorList>
            <consortium name="Porcine genome sequencing project"/>
        </authorList>
    </citation>
    <scope>NUCLEOTIDE SEQUENCE [LARGE SCALE GENOMIC DNA]</scope>
    <source>
        <strain evidence="2">Duroc</strain>
    </source>
</reference>
<dbReference type="Proteomes" id="UP000008227">
    <property type="component" value="Chromosome 18"/>
</dbReference>
<dbReference type="Ensembl" id="ENSSSCT00000087814.1">
    <property type="protein sequence ID" value="ENSSSCP00000066644.1"/>
    <property type="gene ID" value="ENSSSCG00000043840.1"/>
</dbReference>
<keyword evidence="2" id="KW-1185">Reference proteome</keyword>
<reference evidence="1" key="2">
    <citation type="journal article" date="2020" name="Gigascience">
        <title>An improved pig reference genome sequence to enable pig genetics and genomics research.</title>
        <authorList>
            <person name="Warr A."/>
            <person name="Affara N."/>
            <person name="Aken B."/>
            <person name="Beiki H."/>
            <person name="Bickhart D.M."/>
            <person name="Billis K."/>
            <person name="Chow W."/>
            <person name="Eory L."/>
            <person name="Finlayson H.A."/>
            <person name="Flicek P."/>
            <person name="Giron C.G."/>
            <person name="Griffin D.K."/>
            <person name="Hall R."/>
            <person name="Hannum G."/>
            <person name="Hourlier T."/>
            <person name="Howe K."/>
            <person name="Hume D.A."/>
            <person name="Izuogu O."/>
            <person name="Kim K."/>
            <person name="Koren S."/>
            <person name="Liu H."/>
            <person name="Manchanda N."/>
            <person name="Martin F.J."/>
            <person name="Nonneman D.J."/>
            <person name="O'Connor R.E."/>
            <person name="Phillippy A.M."/>
            <person name="Rohrer G.A."/>
            <person name="Rosen B.D."/>
            <person name="Rund L.A."/>
            <person name="Sargent C.A."/>
            <person name="Schook L.B."/>
            <person name="Schroeder S.G."/>
            <person name="Schwartz A.S."/>
            <person name="Skinner B.M."/>
            <person name="Talbot R."/>
            <person name="Tseng E."/>
            <person name="Tuggle C.K."/>
            <person name="Watson M."/>
            <person name="Smith T.P.L."/>
            <person name="Archibald A.L."/>
        </authorList>
    </citation>
    <scope>NUCLEOTIDE SEQUENCE [LARGE SCALE GENOMIC DNA]</scope>
    <source>
        <strain evidence="1">Duroc</strain>
    </source>
</reference>
<dbReference type="AlphaFoldDB" id="A0A5G2QXI0"/>
<dbReference type="GeneTree" id="ENSGT01010000222737"/>
<proteinExistence type="predicted"/>
<evidence type="ECO:0000313" key="1">
    <source>
        <dbReference type="Ensembl" id="ENSSSCP00000066644.1"/>
    </source>
</evidence>
<sequence>MLLLFMSESVWPMFSSKSFIVSGLISRSLIHLEFIFVYGVRECSNFILFHVAVQFSQHHLLRGLSFLHCIFLPPLS</sequence>
<organism evidence="1 2">
    <name type="scientific">Sus scrofa</name>
    <name type="common">Pig</name>
    <dbReference type="NCBI Taxonomy" id="9823"/>
    <lineage>
        <taxon>Eukaryota</taxon>
        <taxon>Metazoa</taxon>
        <taxon>Chordata</taxon>
        <taxon>Craniata</taxon>
        <taxon>Vertebrata</taxon>
        <taxon>Euteleostomi</taxon>
        <taxon>Mammalia</taxon>
        <taxon>Eutheria</taxon>
        <taxon>Laurasiatheria</taxon>
        <taxon>Artiodactyla</taxon>
        <taxon>Suina</taxon>
        <taxon>Suidae</taxon>
        <taxon>Sus</taxon>
    </lineage>
</organism>
<accession>A0A5G2QXI0</accession>
<name>A0A5G2QXI0_PIG</name>